<sequence>MSLSTSVRKAAKSGSRQKKREAAKRILQLSLSKFAKTKKSRRALDLRRELLIAYTVCNSLRVLEGRAGRARQPPPPPIRPSPQCRYPPAKAASSSRHQQFNVCDISKLSITDEMDARIESDVRSHSVHRDAAIMSASIVLRFIFFDK</sequence>
<gene>
    <name evidence="2" type="ORF">MCOS_LOCUS10290</name>
</gene>
<reference evidence="2 3" key="2">
    <citation type="submission" date="2018-10" db="EMBL/GenBank/DDBJ databases">
        <authorList>
            <consortium name="Pathogen Informatics"/>
        </authorList>
    </citation>
    <scope>NUCLEOTIDE SEQUENCE [LARGE SCALE GENOMIC DNA]</scope>
</reference>
<accession>A0A0R3UQY4</accession>
<evidence type="ECO:0000313" key="2">
    <source>
        <dbReference type="EMBL" id="VDD84287.1"/>
    </source>
</evidence>
<dbReference type="AlphaFoldDB" id="A0A0R3UQY4"/>
<protein>
    <submittedName>
        <fullName evidence="4">BHLH domain-containing protein</fullName>
    </submittedName>
</protein>
<proteinExistence type="predicted"/>
<evidence type="ECO:0000313" key="4">
    <source>
        <dbReference type="WBParaSite" id="MCOS_0001028901-mRNA-1"/>
    </source>
</evidence>
<evidence type="ECO:0000256" key="1">
    <source>
        <dbReference type="SAM" id="MobiDB-lite"/>
    </source>
</evidence>
<dbReference type="Proteomes" id="UP000267029">
    <property type="component" value="Unassembled WGS sequence"/>
</dbReference>
<feature type="region of interest" description="Disordered" evidence="1">
    <location>
        <begin position="65"/>
        <end position="98"/>
    </location>
</feature>
<keyword evidence="3" id="KW-1185">Reference proteome</keyword>
<dbReference type="EMBL" id="UXSR01006138">
    <property type="protein sequence ID" value="VDD84287.1"/>
    <property type="molecule type" value="Genomic_DNA"/>
</dbReference>
<organism evidence="4">
    <name type="scientific">Mesocestoides corti</name>
    <name type="common">Flatworm</name>
    <dbReference type="NCBI Taxonomy" id="53468"/>
    <lineage>
        <taxon>Eukaryota</taxon>
        <taxon>Metazoa</taxon>
        <taxon>Spiralia</taxon>
        <taxon>Lophotrochozoa</taxon>
        <taxon>Platyhelminthes</taxon>
        <taxon>Cestoda</taxon>
        <taxon>Eucestoda</taxon>
        <taxon>Cyclophyllidea</taxon>
        <taxon>Mesocestoididae</taxon>
        <taxon>Mesocestoides</taxon>
    </lineage>
</organism>
<name>A0A0R3UQY4_MESCO</name>
<reference evidence="4" key="1">
    <citation type="submission" date="2017-02" db="UniProtKB">
        <authorList>
            <consortium name="WormBaseParasite"/>
        </authorList>
    </citation>
    <scope>IDENTIFICATION</scope>
</reference>
<feature type="region of interest" description="Disordered" evidence="1">
    <location>
        <begin position="1"/>
        <end position="22"/>
    </location>
</feature>
<dbReference type="WBParaSite" id="MCOS_0001028901-mRNA-1">
    <property type="protein sequence ID" value="MCOS_0001028901-mRNA-1"/>
    <property type="gene ID" value="MCOS_0001028901"/>
</dbReference>
<feature type="compositionally biased region" description="Basic residues" evidence="1">
    <location>
        <begin position="9"/>
        <end position="22"/>
    </location>
</feature>
<evidence type="ECO:0000313" key="3">
    <source>
        <dbReference type="Proteomes" id="UP000267029"/>
    </source>
</evidence>